<dbReference type="PROSITE" id="PS51664">
    <property type="entry name" value="YCAO"/>
    <property type="match status" value="1"/>
</dbReference>
<dbReference type="Gene3D" id="3.30.1330.230">
    <property type="match status" value="1"/>
</dbReference>
<proteinExistence type="predicted"/>
<comment type="caution">
    <text evidence="2">The sequence shown here is derived from an EMBL/GenBank/DDBJ whole genome shotgun (WGS) entry which is preliminary data.</text>
</comment>
<reference evidence="2 3" key="1">
    <citation type="submission" date="2018-03" db="EMBL/GenBank/DDBJ databases">
        <title>Whole genome sequencing of Histamine producing bacteria.</title>
        <authorList>
            <person name="Butler K."/>
        </authorList>
    </citation>
    <scope>NUCLEOTIDE SEQUENCE [LARGE SCALE GENOMIC DNA]</scope>
    <source>
        <strain evidence="2 3">DSM 19138</strain>
    </source>
</reference>
<dbReference type="RefSeq" id="WP_107301322.1">
    <property type="nucleotide sequence ID" value="NZ_PYMB01000037.1"/>
</dbReference>
<dbReference type="OrthoDB" id="9761274at2"/>
<evidence type="ECO:0000259" key="1">
    <source>
        <dbReference type="PROSITE" id="PS51664"/>
    </source>
</evidence>
<dbReference type="PANTHER" id="PTHR37809">
    <property type="entry name" value="RIBOSOMAL PROTEIN S12 METHYLTHIOTRANSFERASE ACCESSORY FACTOR YCAO"/>
    <property type="match status" value="1"/>
</dbReference>
<protein>
    <submittedName>
        <fullName evidence="2">30S ribosomal protein S12 methylthiotransferase accessory protein YcaO</fullName>
    </submittedName>
</protein>
<dbReference type="EMBL" id="PYMB01000037">
    <property type="protein sequence ID" value="PSW04781.1"/>
    <property type="molecule type" value="Genomic_DNA"/>
</dbReference>
<dbReference type="InterPro" id="IPR003776">
    <property type="entry name" value="YcaO-like_dom"/>
</dbReference>
<dbReference type="Proteomes" id="UP000241346">
    <property type="component" value="Unassembled WGS sequence"/>
</dbReference>
<dbReference type="AlphaFoldDB" id="A0A2T3MXT7"/>
<dbReference type="PANTHER" id="PTHR37809:SF1">
    <property type="entry name" value="RIBOSOMAL PROTEIN S12 METHYLTHIOTRANSFERASE ACCESSORY FACTOR YCAO"/>
    <property type="match status" value="1"/>
</dbReference>
<name>A0A2T3MXT7_9GAMM</name>
<dbReference type="Pfam" id="PF18381">
    <property type="entry name" value="YcaO_C"/>
    <property type="match status" value="1"/>
</dbReference>
<feature type="domain" description="YcaO" evidence="1">
    <location>
        <begin position="62"/>
        <end position="438"/>
    </location>
</feature>
<sequence length="587" mass="64810">MKTLFPGKDAALQDTIERFQAQLTAHDFNLANIDNAAWHNPIPNVWSVQIQDADAPMNVTMGKGTSQDAALASALGKLIERLATNDFYANRYLGEAIATGEFVHYPNEKWFPIDLEENLPPEGILDERLTQFYDPTLELLGTDLIDLQSSNMARGICTLPFERQNDSEIINMPVNIIGNLYTSNGIAAGNSKAEARNHALCEIIERHIKNRILAKQTRLPAIPESVLSRFTSIKESIDALEAHGFDVQGYDASLGGQYPVVCVALSHQDSNIRLASFAAHTSIELALERAVTELVQDHNVDELKALMDPSTVGEAGNEHFTPESLLAESTGLIASAQLETESATELADWSFGGNSEEQFNHLMGLLHAEGADVYIADYDHLRVDCCRIIVPGWSEVAPVDDLIEANNNVALELREVLLALPAVEWDEEQFAEMFHIVEEEFDDDALLHRMLGLEALSGDAWQTLRVGELKCLIALAGGDLELALDFAKWSVAFNTSMYSAERMNFFRCLIDSLQLAIKEEQDPADCKADFESRFGSETVAAAWGSIEGSVQFYGLTAGNLTMSQFPAHQQLLQSYHKLQAAKKAKYC</sequence>
<keyword evidence="2" id="KW-0689">Ribosomal protein</keyword>
<dbReference type="NCBIfam" id="TIGR00702">
    <property type="entry name" value="YcaO-type kinase domain"/>
    <property type="match status" value="1"/>
</dbReference>
<dbReference type="GO" id="GO:0016740">
    <property type="term" value="F:transferase activity"/>
    <property type="evidence" value="ECO:0007669"/>
    <property type="project" value="UniProtKB-KW"/>
</dbReference>
<dbReference type="Pfam" id="PF02624">
    <property type="entry name" value="YcaO"/>
    <property type="match status" value="1"/>
</dbReference>
<dbReference type="InterPro" id="IPR041080">
    <property type="entry name" value="YcaO_C"/>
</dbReference>
<dbReference type="GO" id="GO:0005840">
    <property type="term" value="C:ribosome"/>
    <property type="evidence" value="ECO:0007669"/>
    <property type="project" value="UniProtKB-KW"/>
</dbReference>
<organism evidence="2 3">
    <name type="scientific">Photobacterium rosenbergii</name>
    <dbReference type="NCBI Taxonomy" id="294936"/>
    <lineage>
        <taxon>Bacteria</taxon>
        <taxon>Pseudomonadati</taxon>
        <taxon>Pseudomonadota</taxon>
        <taxon>Gammaproteobacteria</taxon>
        <taxon>Vibrionales</taxon>
        <taxon>Vibrionaceae</taxon>
        <taxon>Photobacterium</taxon>
    </lineage>
</organism>
<evidence type="ECO:0000313" key="2">
    <source>
        <dbReference type="EMBL" id="PSW04781.1"/>
    </source>
</evidence>
<accession>A0A2T3MXT7</accession>
<keyword evidence="2" id="KW-0808">Transferase</keyword>
<gene>
    <name evidence="2" type="ORF">C9J01_27845</name>
</gene>
<evidence type="ECO:0000313" key="3">
    <source>
        <dbReference type="Proteomes" id="UP000241346"/>
    </source>
</evidence>
<keyword evidence="2" id="KW-0687">Ribonucleoprotein</keyword>